<comment type="caution">
    <text evidence="3">The sequence shown here is derived from an EMBL/GenBank/DDBJ whole genome shotgun (WGS) entry which is preliminary data.</text>
</comment>
<keyword evidence="2" id="KW-1133">Transmembrane helix</keyword>
<organism evidence="3 4">
    <name type="scientific">Microbacterium koreense</name>
    <dbReference type="NCBI Taxonomy" id="323761"/>
    <lineage>
        <taxon>Bacteria</taxon>
        <taxon>Bacillati</taxon>
        <taxon>Actinomycetota</taxon>
        <taxon>Actinomycetes</taxon>
        <taxon>Micrococcales</taxon>
        <taxon>Microbacteriaceae</taxon>
        <taxon>Microbacterium</taxon>
    </lineage>
</organism>
<dbReference type="EMBL" id="JBHTIM010000001">
    <property type="protein sequence ID" value="MFD0780062.1"/>
    <property type="molecule type" value="Genomic_DNA"/>
</dbReference>
<feature type="transmembrane region" description="Helical" evidence="2">
    <location>
        <begin position="101"/>
        <end position="126"/>
    </location>
</feature>
<keyword evidence="2" id="KW-0472">Membrane</keyword>
<proteinExistence type="predicted"/>
<sequence length="190" mass="19973">MAQDAEDRAHRGPGGWAHSRVSHLEEQSSVLTAYFKERVYASFTGLAIVLVVSSDTHASAAYALLSLVLGVGGIVAAGFVSDVISHLVVHREVPHRRTFALLARIALGGLSTVVVPGLLLVLAWIQVIPVDVALTLAVAVYVLTLVVIGLLAIRGARLTWVQSFVALLILVALGLLVIGLQTLAHSVGGH</sequence>
<evidence type="ECO:0000313" key="3">
    <source>
        <dbReference type="EMBL" id="MFD0780062.1"/>
    </source>
</evidence>
<feature type="transmembrane region" description="Helical" evidence="2">
    <location>
        <begin position="38"/>
        <end position="54"/>
    </location>
</feature>
<evidence type="ECO:0000256" key="2">
    <source>
        <dbReference type="SAM" id="Phobius"/>
    </source>
</evidence>
<reference evidence="4" key="1">
    <citation type="journal article" date="2019" name="Int. J. Syst. Evol. Microbiol.">
        <title>The Global Catalogue of Microorganisms (GCM) 10K type strain sequencing project: providing services to taxonomists for standard genome sequencing and annotation.</title>
        <authorList>
            <consortium name="The Broad Institute Genomics Platform"/>
            <consortium name="The Broad Institute Genome Sequencing Center for Infectious Disease"/>
            <person name="Wu L."/>
            <person name="Ma J."/>
        </authorList>
    </citation>
    <scope>NUCLEOTIDE SEQUENCE [LARGE SCALE GENOMIC DNA]</scope>
    <source>
        <strain evidence="4">CCUG 50754</strain>
    </source>
</reference>
<feature type="transmembrane region" description="Helical" evidence="2">
    <location>
        <begin position="60"/>
        <end position="80"/>
    </location>
</feature>
<dbReference type="Proteomes" id="UP001597042">
    <property type="component" value="Unassembled WGS sequence"/>
</dbReference>
<feature type="compositionally biased region" description="Basic and acidic residues" evidence="1">
    <location>
        <begin position="1"/>
        <end position="10"/>
    </location>
</feature>
<evidence type="ECO:0000256" key="1">
    <source>
        <dbReference type="SAM" id="MobiDB-lite"/>
    </source>
</evidence>
<accession>A0ABW2ZN90</accession>
<keyword evidence="4" id="KW-1185">Reference proteome</keyword>
<dbReference type="RefSeq" id="WP_378751745.1">
    <property type="nucleotide sequence ID" value="NZ_JBHSSV010000006.1"/>
</dbReference>
<feature type="transmembrane region" description="Helical" evidence="2">
    <location>
        <begin position="165"/>
        <end position="184"/>
    </location>
</feature>
<protein>
    <recommendedName>
        <fullName evidence="5">VIT family protein</fullName>
    </recommendedName>
</protein>
<name>A0ABW2ZN90_9MICO</name>
<feature type="region of interest" description="Disordered" evidence="1">
    <location>
        <begin position="1"/>
        <end position="20"/>
    </location>
</feature>
<keyword evidence="2" id="KW-0812">Transmembrane</keyword>
<gene>
    <name evidence="3" type="ORF">ACFQZV_01960</name>
</gene>
<evidence type="ECO:0000313" key="4">
    <source>
        <dbReference type="Proteomes" id="UP001597042"/>
    </source>
</evidence>
<feature type="transmembrane region" description="Helical" evidence="2">
    <location>
        <begin position="132"/>
        <end position="153"/>
    </location>
</feature>
<evidence type="ECO:0008006" key="5">
    <source>
        <dbReference type="Google" id="ProtNLM"/>
    </source>
</evidence>